<evidence type="ECO:0000313" key="2">
    <source>
        <dbReference type="Proteomes" id="UP000061512"/>
    </source>
</evidence>
<name>A0A132ES51_9BURK</name>
<evidence type="ECO:0000313" key="1">
    <source>
        <dbReference type="EMBL" id="KWF57919.1"/>
    </source>
</evidence>
<accession>A0A132ES51</accession>
<dbReference type="AlphaFoldDB" id="A0A132ES51"/>
<proteinExistence type="predicted"/>
<protein>
    <submittedName>
        <fullName evidence="1">Uncharacterized protein</fullName>
    </submittedName>
</protein>
<reference evidence="1 2" key="1">
    <citation type="submission" date="2015-11" db="EMBL/GenBank/DDBJ databases">
        <title>Expanding the genomic diversity of Burkholderia species for the development of highly accurate diagnostics.</title>
        <authorList>
            <person name="Sahl J."/>
            <person name="Keim P."/>
            <person name="Wagner D."/>
        </authorList>
    </citation>
    <scope>NUCLEOTIDE SEQUENCE [LARGE SCALE GENOMIC DNA]</scope>
    <source>
        <strain evidence="1 2">MSMB574WGS</strain>
    </source>
</reference>
<dbReference type="EMBL" id="LPJX01000069">
    <property type="protein sequence ID" value="KWF57919.1"/>
    <property type="molecule type" value="Genomic_DNA"/>
</dbReference>
<sequence>MPHVSYEYSGHNIDIDVDEDRNGRWHWSYRIDGECYTVGRDRPLKSYDSMLGEARRIAEQEADRLPPLQ</sequence>
<dbReference type="RefSeq" id="WP_040127354.1">
    <property type="nucleotide sequence ID" value="NZ_CP013378.1"/>
</dbReference>
<gene>
    <name evidence="1" type="ORF">WT57_30260</name>
</gene>
<dbReference type="Proteomes" id="UP000061512">
    <property type="component" value="Unassembled WGS sequence"/>
</dbReference>
<comment type="caution">
    <text evidence="1">The sequence shown here is derived from an EMBL/GenBank/DDBJ whole genome shotgun (WGS) entry which is preliminary data.</text>
</comment>
<organism evidence="1 2">
    <name type="scientific">Burkholderia pseudomultivorans</name>
    <dbReference type="NCBI Taxonomy" id="1207504"/>
    <lineage>
        <taxon>Bacteria</taxon>
        <taxon>Pseudomonadati</taxon>
        <taxon>Pseudomonadota</taxon>
        <taxon>Betaproteobacteria</taxon>
        <taxon>Burkholderiales</taxon>
        <taxon>Burkholderiaceae</taxon>
        <taxon>Burkholderia</taxon>
        <taxon>Burkholderia cepacia complex</taxon>
    </lineage>
</organism>